<keyword evidence="9" id="KW-0539">Nucleus</keyword>
<accession>A0A914XIK5</accession>
<dbReference type="Pfam" id="PF00105">
    <property type="entry name" value="zf-C4"/>
    <property type="match status" value="2"/>
</dbReference>
<dbReference type="GO" id="GO:0008270">
    <property type="term" value="F:zinc ion binding"/>
    <property type="evidence" value="ECO:0007669"/>
    <property type="project" value="UniProtKB-KW"/>
</dbReference>
<dbReference type="PANTHER" id="PTHR45805:SF10">
    <property type="entry name" value="ECDYSONE-INDUCED PROTEIN 78C"/>
    <property type="match status" value="1"/>
</dbReference>
<evidence type="ECO:0000256" key="1">
    <source>
        <dbReference type="ARBA" id="ARBA00004123"/>
    </source>
</evidence>
<protein>
    <submittedName>
        <fullName evidence="12">Nuclear receptor domain-containing protein</fullName>
    </submittedName>
</protein>
<keyword evidence="7" id="KW-0804">Transcription</keyword>
<dbReference type="PANTHER" id="PTHR45805">
    <property type="entry name" value="NUCLEAR HORMONE RECEPTOR HR3-RELATED"/>
    <property type="match status" value="1"/>
</dbReference>
<evidence type="ECO:0000256" key="8">
    <source>
        <dbReference type="ARBA" id="ARBA00023170"/>
    </source>
</evidence>
<dbReference type="SMART" id="SM00399">
    <property type="entry name" value="ZnF_C4"/>
    <property type="match status" value="1"/>
</dbReference>
<keyword evidence="11" id="KW-1185">Reference proteome</keyword>
<evidence type="ECO:0000256" key="7">
    <source>
        <dbReference type="ARBA" id="ARBA00023163"/>
    </source>
</evidence>
<dbReference type="Proteomes" id="UP000887566">
    <property type="component" value="Unplaced"/>
</dbReference>
<keyword evidence="4" id="KW-0862">Zinc</keyword>
<comment type="subcellular location">
    <subcellularLocation>
        <location evidence="1">Nucleus</location>
    </subcellularLocation>
</comment>
<dbReference type="GO" id="GO:0043565">
    <property type="term" value="F:sequence-specific DNA binding"/>
    <property type="evidence" value="ECO:0007669"/>
    <property type="project" value="InterPro"/>
</dbReference>
<dbReference type="InterPro" id="IPR001628">
    <property type="entry name" value="Znf_hrmn_rcpt"/>
</dbReference>
<keyword evidence="3" id="KW-0863">Zinc-finger</keyword>
<name>A0A914XIK5_9BILA</name>
<dbReference type="GO" id="GO:0003700">
    <property type="term" value="F:DNA-binding transcription factor activity"/>
    <property type="evidence" value="ECO:0007669"/>
    <property type="project" value="InterPro"/>
</dbReference>
<evidence type="ECO:0000313" key="11">
    <source>
        <dbReference type="Proteomes" id="UP000887566"/>
    </source>
</evidence>
<evidence type="ECO:0000313" key="12">
    <source>
        <dbReference type="WBParaSite" id="PSAMB.scaffold8538size6110.g31521.t1"/>
    </source>
</evidence>
<dbReference type="AlphaFoldDB" id="A0A914XIK5"/>
<keyword evidence="6" id="KW-0238">DNA-binding</keyword>
<evidence type="ECO:0000256" key="4">
    <source>
        <dbReference type="ARBA" id="ARBA00022833"/>
    </source>
</evidence>
<evidence type="ECO:0000256" key="2">
    <source>
        <dbReference type="ARBA" id="ARBA00022723"/>
    </source>
</evidence>
<sequence length="429" mass="46219">MDNGRMGHPSPTACMPNLAVIVSAAGSWESHGAVLPPFGRVRITGIQAIARFLLPRANSSLSRVGDNARTTVIACRKKGDGGPVSVVATRVRLARWHQIAPHSLSSCSRRDPQRSMARWVARVPADPLLLLLVLRRAITRLRPPRPPATTAAAVIAPAQFSCPPTHCAISAPNRSAIRNGFGVGVPADSSAANGQSNAQMVGGVAPGSQKAFVPCKVCGDKASGYHYGVTSCEGCKVRSDATNGLTAGRVHAPPGPLLRGDRPRDGGQFAPRTGRAMTSLWRHRGGGWSPGAVSLTLTQCGDDGDYGDPAQRQMCQPGLTRAQGRSPFRVPPYSQLARSLVLPHPAPISFVHHPIPTIRIAGIGTAIETTIKTQKRIFTFFQGFFRRSIQKQIEYRCLRDGKCMVFRLNRNRCQYCRFKKCLAVGMSRD</sequence>
<evidence type="ECO:0000256" key="9">
    <source>
        <dbReference type="ARBA" id="ARBA00023242"/>
    </source>
</evidence>
<evidence type="ECO:0000256" key="3">
    <source>
        <dbReference type="ARBA" id="ARBA00022771"/>
    </source>
</evidence>
<dbReference type="PRINTS" id="PR00047">
    <property type="entry name" value="STROIDFINGER"/>
</dbReference>
<evidence type="ECO:0000259" key="10">
    <source>
        <dbReference type="PROSITE" id="PS51030"/>
    </source>
</evidence>
<keyword evidence="5" id="KW-0805">Transcription regulation</keyword>
<keyword evidence="2" id="KW-0479">Metal-binding</keyword>
<reference evidence="12" key="1">
    <citation type="submission" date="2022-11" db="UniProtKB">
        <authorList>
            <consortium name="WormBaseParasite"/>
        </authorList>
    </citation>
    <scope>IDENTIFICATION</scope>
</reference>
<evidence type="ECO:0000256" key="5">
    <source>
        <dbReference type="ARBA" id="ARBA00023015"/>
    </source>
</evidence>
<dbReference type="InterPro" id="IPR013088">
    <property type="entry name" value="Znf_NHR/GATA"/>
</dbReference>
<feature type="domain" description="Nuclear receptor" evidence="10">
    <location>
        <begin position="382"/>
        <end position="429"/>
    </location>
</feature>
<dbReference type="PROSITE" id="PS51030">
    <property type="entry name" value="NUCLEAR_REC_DBD_2"/>
    <property type="match status" value="1"/>
</dbReference>
<organism evidence="11 12">
    <name type="scientific">Plectus sambesii</name>
    <dbReference type="NCBI Taxonomy" id="2011161"/>
    <lineage>
        <taxon>Eukaryota</taxon>
        <taxon>Metazoa</taxon>
        <taxon>Ecdysozoa</taxon>
        <taxon>Nematoda</taxon>
        <taxon>Chromadorea</taxon>
        <taxon>Plectida</taxon>
        <taxon>Plectina</taxon>
        <taxon>Plectoidea</taxon>
        <taxon>Plectidae</taxon>
        <taxon>Plectus</taxon>
    </lineage>
</organism>
<dbReference type="GO" id="GO:0005634">
    <property type="term" value="C:nucleus"/>
    <property type="evidence" value="ECO:0007669"/>
    <property type="project" value="UniProtKB-SubCell"/>
</dbReference>
<proteinExistence type="predicted"/>
<evidence type="ECO:0000256" key="6">
    <source>
        <dbReference type="ARBA" id="ARBA00023125"/>
    </source>
</evidence>
<dbReference type="WBParaSite" id="PSAMB.scaffold8538size6110.g31521.t1">
    <property type="protein sequence ID" value="PSAMB.scaffold8538size6110.g31521.t1"/>
    <property type="gene ID" value="PSAMB.scaffold8538size6110.g31521"/>
</dbReference>
<keyword evidence="8" id="KW-0675">Receptor</keyword>
<dbReference type="SUPFAM" id="SSF57716">
    <property type="entry name" value="Glucocorticoid receptor-like (DNA-binding domain)"/>
    <property type="match status" value="2"/>
</dbReference>
<dbReference type="Gene3D" id="3.30.50.10">
    <property type="entry name" value="Erythroid Transcription Factor GATA-1, subunit A"/>
    <property type="match status" value="1"/>
</dbReference>